<dbReference type="PROSITE" id="PS51749">
    <property type="entry name" value="HNH_CAS9"/>
    <property type="match status" value="1"/>
</dbReference>
<keyword evidence="8 12" id="KW-0051">Antiviral defense</keyword>
<dbReference type="InterPro" id="IPR041383">
    <property type="entry name" value="RuvC_III"/>
</dbReference>
<evidence type="ECO:0000256" key="4">
    <source>
        <dbReference type="ARBA" id="ARBA00022759"/>
    </source>
</evidence>
<evidence type="ECO:0000256" key="7">
    <source>
        <dbReference type="ARBA" id="ARBA00022884"/>
    </source>
</evidence>
<comment type="function">
    <text evidence="12">CRISPR (clustered regularly interspaced short palindromic repeat) is an adaptive immune system that provides protection against mobile genetic elements (viruses, transposable elements and conjugative plasmids). CRISPR clusters contain spacers, sequences complementary to antecedent mobile elements, and target invading nucleic acids. CRISPR clusters are transcribed and processed into CRISPR RNA (crRNA). In type II CRISPR systems correct processing of pre-crRNA requires a trans-encoded small RNA (tracrRNA), endogenous ribonuclease 3 (rnc) and this protein. The tracrRNA serves as a guide for ribonuclease 3-aided processing of pre-crRNA. Subsequently Cas9/crRNA/tracrRNA endonucleolytically cleaves linear or circular dsDNA target complementary to the spacer; Cas9 is inactive in the absence of the 2 guide RNAs (gRNA). Cas9 recognizes the protospacer adjacent motif (PAM) in the CRISPR repeat sequences to help distinguish self versus nonself, as targets within the bacterial CRISPR locus do not have PAMs. PAM recognition is also required for catalytic activity.</text>
</comment>
<evidence type="ECO:0000259" key="14">
    <source>
        <dbReference type="PROSITE" id="PS51749"/>
    </source>
</evidence>
<dbReference type="Pfam" id="PF18541">
    <property type="entry name" value="RuvC_III"/>
    <property type="match status" value="1"/>
</dbReference>
<keyword evidence="16" id="KW-1185">Reference proteome</keyword>
<evidence type="ECO:0000256" key="12">
    <source>
        <dbReference type="HAMAP-Rule" id="MF_01480"/>
    </source>
</evidence>
<comment type="caution">
    <text evidence="15">The sequence shown here is derived from an EMBL/GenBank/DDBJ whole genome shotgun (WGS) entry which is preliminary data.</text>
</comment>
<comment type="cofactor">
    <cofactor evidence="1">
        <name>Mg(2+)</name>
        <dbReference type="ChEBI" id="CHEBI:18420"/>
    </cofactor>
</comment>
<evidence type="ECO:0000256" key="8">
    <source>
        <dbReference type="ARBA" id="ARBA00023118"/>
    </source>
</evidence>
<dbReference type="InterPro" id="IPR028629">
    <property type="entry name" value="Cas9"/>
</dbReference>
<evidence type="ECO:0000256" key="10">
    <source>
        <dbReference type="ARBA" id="ARBA00023211"/>
    </source>
</evidence>
<evidence type="ECO:0000313" key="15">
    <source>
        <dbReference type="EMBL" id="PWR23804.1"/>
    </source>
</evidence>
<comment type="similarity">
    <text evidence="12">Belongs to the CRISPR-associated Cas9 family.</text>
</comment>
<sequence length="1043" mass="117015">MRIFHDGREAKSRKSSAVARRVARGMRRRRDRYVRRRAALLQALVDYGLMPADEGGRKALEALDPYDLRVAGLDGPLPLHHFGRVIFHLDQRRGFKSNRKSEKGDGEAGLIKQAATRLKAAMAEEKARTLGEFLHHRRLKGETVRVRLKGAGAKASPTRDDLAGGLDGDGRAKASYDFYPTRDLIEVEFDTLWAAQAAHHPELTAAVQAALARIIFYQRPLRSPPPGKCALLPARDKDDLEGYRAPRAHPLAQHFRVWQEVRNLRIEMAGTPQRRLMPEEGELVGKALLAANSLSFDKMRALLKLPAEARFNLESEKRDRLKGDETAERLAAKKIFGKDWRHFPPAKQWAIVDRLLNEEDEPTLIDWLVTEAGASRSVAAAAAGTALPDGYGRLGLRALKILVPLMAGGLSYDEACVEGLGKSHSVKDRGDLLPRLPYYGQWLQDDVVGTGDPWDTPEKRFGRLPNPTVHIGLGQVRRIVNALIDRYGPPAQVVVEMTRDFKLSPRQLAEVEKEQAANQRRNDARREKLAELGVAVNARNLLKLRLWEELSPRDSIERDCPFTPEKIGLRRLFSENGEVEIEHLIPFSISFDDSAANKTVALRRANRDKGNRTPWQAFHNDPRYDWPGIAARAAQLPKNKRWRFAPDALERFGDEEGFLARQLNETGWLARMAKDYLSAVTPANQVWVIPGRLTALLRAKWGLNGLLPNNYGDSKSRLDHRHHAIDALVAALTSRRLLLLMASTYDEERDRIVVPLPLPDLHDSLSAWRDRMTVSHKADHGAQAGQRTGNATSGRLHEETAYGLVRDPAAEDGMNLVYRKTFEALTEAELPRIRDRRLRDLVAAHWAEAKPSGQKLADALGDFARMVKDPHIANGIRRVRILKKEKAEFLVAIAPDGGGPAYKAYAAGDNAFIDIIETADGKWIGEATSVFSANTPSNQPAWRQWPDASFVMRVFKGDLLRLNWKGRDCIMIVRRLDAAANRFKLALHCEAGSLDKRHDAEDDPFEWLMASYSTLKAMGAQKVRVDELGTVWRLDPADALKRL</sequence>
<feature type="active site" description="Proton acceptor for HNH nuclease domain" evidence="12">
    <location>
        <position position="583"/>
    </location>
</feature>
<keyword evidence="9 12" id="KW-0238">DNA-binding</keyword>
<dbReference type="GO" id="GO:0046872">
    <property type="term" value="F:metal ion binding"/>
    <property type="evidence" value="ECO:0007669"/>
    <property type="project" value="UniProtKB-UniRule"/>
</dbReference>
<dbReference type="EC" id="3.1.-.-" evidence="12"/>
<dbReference type="InterPro" id="IPR040619">
    <property type="entry name" value="Cas9_alpha-helical_lobe"/>
</dbReference>
<reference evidence="16" key="1">
    <citation type="submission" date="2018-05" db="EMBL/GenBank/DDBJ databases">
        <title>Zavarzinia sp. HR-AS.</title>
        <authorList>
            <person name="Lee Y."/>
            <person name="Jeon C.O."/>
        </authorList>
    </citation>
    <scope>NUCLEOTIDE SEQUENCE [LARGE SCALE GENOMIC DNA]</scope>
    <source>
        <strain evidence="16">DSM 1231</strain>
    </source>
</reference>
<proteinExistence type="inferred from homology"/>
<organism evidence="15 16">
    <name type="scientific">Zavarzinia compransoris</name>
    <dbReference type="NCBI Taxonomy" id="1264899"/>
    <lineage>
        <taxon>Bacteria</taxon>
        <taxon>Pseudomonadati</taxon>
        <taxon>Pseudomonadota</taxon>
        <taxon>Alphaproteobacteria</taxon>
        <taxon>Rhodospirillales</taxon>
        <taxon>Zavarziniaceae</taxon>
        <taxon>Zavarzinia</taxon>
    </lineage>
</organism>
<evidence type="ECO:0000256" key="11">
    <source>
        <dbReference type="ARBA" id="ARBA00046380"/>
    </source>
</evidence>
<evidence type="ECO:0000256" key="6">
    <source>
        <dbReference type="ARBA" id="ARBA00022842"/>
    </source>
</evidence>
<keyword evidence="10" id="KW-0464">Manganese</keyword>
<keyword evidence="6" id="KW-0460">Magnesium</keyword>
<gene>
    <name evidence="12 15" type="primary">cas9</name>
    <name evidence="15" type="ORF">DKG75_04380</name>
</gene>
<comment type="domain">
    <text evidence="12">Has 2 endonuclease domains. The discontinuous RuvC-like domain cleaves the target DNA noncomplementary to crRNA while the HNH nuclease domain cleaves the target DNA complementary to crRNA.</text>
</comment>
<dbReference type="GO" id="GO:0016787">
    <property type="term" value="F:hydrolase activity"/>
    <property type="evidence" value="ECO:0007669"/>
    <property type="project" value="UniProtKB-KW"/>
</dbReference>
<feature type="region of interest" description="Disordered" evidence="13">
    <location>
        <begin position="776"/>
        <end position="796"/>
    </location>
</feature>
<keyword evidence="2 12" id="KW-0540">Nuclease</keyword>
<feature type="domain" description="HNH Cas9-type" evidence="14">
    <location>
        <begin position="504"/>
        <end position="663"/>
    </location>
</feature>
<dbReference type="InterPro" id="IPR033114">
    <property type="entry name" value="HNH_CAS9"/>
</dbReference>
<dbReference type="GO" id="GO:0043571">
    <property type="term" value="P:maintenance of CRISPR repeat elements"/>
    <property type="evidence" value="ECO:0007669"/>
    <property type="project" value="UniProtKB-UniRule"/>
</dbReference>
<evidence type="ECO:0000256" key="1">
    <source>
        <dbReference type="ARBA" id="ARBA00001946"/>
    </source>
</evidence>
<dbReference type="GO" id="GO:0003723">
    <property type="term" value="F:RNA binding"/>
    <property type="evidence" value="ECO:0007669"/>
    <property type="project" value="UniProtKB-UniRule"/>
</dbReference>
<evidence type="ECO:0000256" key="9">
    <source>
        <dbReference type="ARBA" id="ARBA00023125"/>
    </source>
</evidence>
<keyword evidence="4 12" id="KW-0255">Endonuclease</keyword>
<evidence type="ECO:0000256" key="2">
    <source>
        <dbReference type="ARBA" id="ARBA00022722"/>
    </source>
</evidence>
<dbReference type="InterPro" id="IPR003615">
    <property type="entry name" value="HNH_nuc"/>
</dbReference>
<evidence type="ECO:0000256" key="5">
    <source>
        <dbReference type="ARBA" id="ARBA00022801"/>
    </source>
</evidence>
<evidence type="ECO:0000313" key="16">
    <source>
        <dbReference type="Proteomes" id="UP000246077"/>
    </source>
</evidence>
<dbReference type="EMBL" id="QGLF01000001">
    <property type="protein sequence ID" value="PWR23804.1"/>
    <property type="molecule type" value="Genomic_DNA"/>
</dbReference>
<dbReference type="AlphaFoldDB" id="A0A317EBX5"/>
<evidence type="ECO:0000256" key="13">
    <source>
        <dbReference type="SAM" id="MobiDB-lite"/>
    </source>
</evidence>
<dbReference type="InterPro" id="IPR036397">
    <property type="entry name" value="RNaseH_sf"/>
</dbReference>
<dbReference type="NCBIfam" id="TIGR01865">
    <property type="entry name" value="cas_Csn1"/>
    <property type="match status" value="1"/>
</dbReference>
<comment type="subunit">
    <text evidence="11 12">Monomer. Binds crRNA and tracrRNA.</text>
</comment>
<dbReference type="Pfam" id="PF13395">
    <property type="entry name" value="HNH_4"/>
    <property type="match status" value="1"/>
</dbReference>
<comment type="caution">
    <text evidence="12">Lacks conserved residue(s) required for the propagation of feature annotation.</text>
</comment>
<dbReference type="Pfam" id="PF18470">
    <property type="entry name" value="Cas9_a"/>
    <property type="match status" value="1"/>
</dbReference>
<dbReference type="Gene3D" id="3.30.420.10">
    <property type="entry name" value="Ribonuclease H-like superfamily/Ribonuclease H"/>
    <property type="match status" value="2"/>
</dbReference>
<keyword evidence="3" id="KW-0479">Metal-binding</keyword>
<keyword evidence="7 12" id="KW-0694">RNA-binding</keyword>
<feature type="compositionally biased region" description="Basic and acidic residues" evidence="13">
    <location>
        <begin position="1"/>
        <end position="12"/>
    </location>
</feature>
<dbReference type="HAMAP" id="MF_01480">
    <property type="entry name" value="Cas9"/>
    <property type="match status" value="1"/>
</dbReference>
<dbReference type="GO" id="GO:0051607">
    <property type="term" value="P:defense response to virus"/>
    <property type="evidence" value="ECO:0007669"/>
    <property type="project" value="UniProtKB-UniRule"/>
</dbReference>
<name>A0A317EBX5_9PROT</name>
<evidence type="ECO:0000256" key="3">
    <source>
        <dbReference type="ARBA" id="ARBA00022723"/>
    </source>
</evidence>
<dbReference type="Proteomes" id="UP000246077">
    <property type="component" value="Unassembled WGS sequence"/>
</dbReference>
<accession>A0A317EBX5</accession>
<dbReference type="GO" id="GO:0003677">
    <property type="term" value="F:DNA binding"/>
    <property type="evidence" value="ECO:0007669"/>
    <property type="project" value="UniProtKB-UniRule"/>
</dbReference>
<feature type="region of interest" description="Disordered" evidence="13">
    <location>
        <begin position="1"/>
        <end position="20"/>
    </location>
</feature>
<protein>
    <recommendedName>
        <fullName evidence="12">CRISPR-associated endonuclease Cas9</fullName>
        <ecNumber evidence="12">3.1.-.-</ecNumber>
    </recommendedName>
</protein>
<keyword evidence="5 12" id="KW-0378">Hydrolase</keyword>
<dbReference type="GO" id="GO:0004519">
    <property type="term" value="F:endonuclease activity"/>
    <property type="evidence" value="ECO:0007669"/>
    <property type="project" value="UniProtKB-UniRule"/>
</dbReference>